<dbReference type="PANTHER" id="PTHR48081:SF6">
    <property type="entry name" value="PEPTIDASE S9 PROLYL OLIGOPEPTIDASE CATALYTIC DOMAIN-CONTAINING PROTEIN"/>
    <property type="match status" value="1"/>
</dbReference>
<evidence type="ECO:0000313" key="4">
    <source>
        <dbReference type="EMBL" id="PRP68067.1"/>
    </source>
</evidence>
<organism evidence="4 5">
    <name type="scientific">Nonlabens agnitus</name>
    <dbReference type="NCBI Taxonomy" id="870484"/>
    <lineage>
        <taxon>Bacteria</taxon>
        <taxon>Pseudomonadati</taxon>
        <taxon>Bacteroidota</taxon>
        <taxon>Flavobacteriia</taxon>
        <taxon>Flavobacteriales</taxon>
        <taxon>Flavobacteriaceae</taxon>
        <taxon>Nonlabens</taxon>
    </lineage>
</organism>
<reference evidence="4 5" key="1">
    <citation type="submission" date="2016-11" db="EMBL/GenBank/DDBJ databases">
        <title>Trade-off between light-utilization and light-protection in marine flavobacteria.</title>
        <authorList>
            <person name="Kumagai Y."/>
        </authorList>
    </citation>
    <scope>NUCLEOTIDE SEQUENCE [LARGE SCALE GENOMIC DNA]</scope>
    <source>
        <strain evidence="4 5">JCM 17109</strain>
    </source>
</reference>
<keyword evidence="5" id="KW-1185">Reference proteome</keyword>
<dbReference type="Proteomes" id="UP000239532">
    <property type="component" value="Unassembled WGS sequence"/>
</dbReference>
<gene>
    <name evidence="4" type="ORF">BST86_13690</name>
</gene>
<feature type="domain" description="BD-FAE-like" evidence="3">
    <location>
        <begin position="66"/>
        <end position="257"/>
    </location>
</feature>
<dbReference type="SUPFAM" id="SSF53474">
    <property type="entry name" value="alpha/beta-Hydrolases"/>
    <property type="match status" value="1"/>
</dbReference>
<proteinExistence type="predicted"/>
<evidence type="ECO:0000313" key="5">
    <source>
        <dbReference type="Proteomes" id="UP000239532"/>
    </source>
</evidence>
<dbReference type="AlphaFoldDB" id="A0A2S9WX66"/>
<keyword evidence="2" id="KW-0732">Signal</keyword>
<accession>A0A2S9WX66</accession>
<dbReference type="PANTHER" id="PTHR48081">
    <property type="entry name" value="AB HYDROLASE SUPERFAMILY PROTEIN C4A8.06C"/>
    <property type="match status" value="1"/>
</dbReference>
<dbReference type="GO" id="GO:0016787">
    <property type="term" value="F:hydrolase activity"/>
    <property type="evidence" value="ECO:0007669"/>
    <property type="project" value="UniProtKB-KW"/>
</dbReference>
<dbReference type="EMBL" id="MQUC01000003">
    <property type="protein sequence ID" value="PRP68067.1"/>
    <property type="molecule type" value="Genomic_DNA"/>
</dbReference>
<dbReference type="InterPro" id="IPR049492">
    <property type="entry name" value="BD-FAE-like_dom"/>
</dbReference>
<protein>
    <submittedName>
        <fullName evidence="4">Alpha/beta hydrolase</fullName>
    </submittedName>
</protein>
<evidence type="ECO:0000256" key="2">
    <source>
        <dbReference type="SAM" id="SignalP"/>
    </source>
</evidence>
<evidence type="ECO:0000259" key="3">
    <source>
        <dbReference type="Pfam" id="PF20434"/>
    </source>
</evidence>
<dbReference type="InterPro" id="IPR050300">
    <property type="entry name" value="GDXG_lipolytic_enzyme"/>
</dbReference>
<keyword evidence="1 4" id="KW-0378">Hydrolase</keyword>
<evidence type="ECO:0000256" key="1">
    <source>
        <dbReference type="ARBA" id="ARBA00022801"/>
    </source>
</evidence>
<dbReference type="Pfam" id="PF20434">
    <property type="entry name" value="BD-FAE"/>
    <property type="match status" value="1"/>
</dbReference>
<feature type="signal peptide" evidence="2">
    <location>
        <begin position="1"/>
        <end position="21"/>
    </location>
</feature>
<dbReference type="Gene3D" id="3.40.50.1820">
    <property type="entry name" value="alpha/beta hydrolase"/>
    <property type="match status" value="1"/>
</dbReference>
<feature type="chain" id="PRO_5015696653" evidence="2">
    <location>
        <begin position="22"/>
        <end position="310"/>
    </location>
</feature>
<dbReference type="RefSeq" id="WP_105983744.1">
    <property type="nucleotide sequence ID" value="NZ_MQUC01000003.1"/>
</dbReference>
<name>A0A2S9WX66_9FLAO</name>
<dbReference type="InterPro" id="IPR029058">
    <property type="entry name" value="AB_hydrolase_fold"/>
</dbReference>
<sequence>MRYLTSTFLFCSLISSSFMIAQSFEIDLWETNIPNAINNPNYQESPIIEGKELMKTSQVTAPTLTIFKPENPNGTAILILPGGGYKHLAIHKEGTKIARWLNTLVITGIVLKYRLPSDVIMDEKSIGPLQDAQKAMRVIRSNAATWGIDPAKIGVMGFSAGGHLAATLSTGYDDEVYIENSYVSAKPNFSMLIYPVITMHDEFTHQGSKSNLLGDNPTADQIEMYSTENRINQQTPPTILIHALDDTSVPYQNSVIYFEGLQKHDIASEIHLYQKGGHGFGLNEDGPARNWPAACEQWLRTNALLRKGFP</sequence>
<comment type="caution">
    <text evidence="4">The sequence shown here is derived from an EMBL/GenBank/DDBJ whole genome shotgun (WGS) entry which is preliminary data.</text>
</comment>
<dbReference type="OrthoDB" id="9794725at2"/>